<dbReference type="Proteomes" id="UP000821866">
    <property type="component" value="Chromosome 3"/>
</dbReference>
<reference evidence="1" key="1">
    <citation type="journal article" date="2020" name="Cell">
        <title>Large-Scale Comparative Analyses of Tick Genomes Elucidate Their Genetic Diversity and Vector Capacities.</title>
        <authorList>
            <consortium name="Tick Genome and Microbiome Consortium (TIGMIC)"/>
            <person name="Jia N."/>
            <person name="Wang J."/>
            <person name="Shi W."/>
            <person name="Du L."/>
            <person name="Sun Y."/>
            <person name="Zhan W."/>
            <person name="Jiang J.F."/>
            <person name="Wang Q."/>
            <person name="Zhang B."/>
            <person name="Ji P."/>
            <person name="Bell-Sakyi L."/>
            <person name="Cui X.M."/>
            <person name="Yuan T.T."/>
            <person name="Jiang B.G."/>
            <person name="Yang W.F."/>
            <person name="Lam T.T."/>
            <person name="Chang Q.C."/>
            <person name="Ding S.J."/>
            <person name="Wang X.J."/>
            <person name="Zhu J.G."/>
            <person name="Ruan X.D."/>
            <person name="Zhao L."/>
            <person name="Wei J.T."/>
            <person name="Ye R.Z."/>
            <person name="Que T.C."/>
            <person name="Du C.H."/>
            <person name="Zhou Y.H."/>
            <person name="Cheng J.X."/>
            <person name="Dai P.F."/>
            <person name="Guo W.B."/>
            <person name="Han X.H."/>
            <person name="Huang E.J."/>
            <person name="Li L.F."/>
            <person name="Wei W."/>
            <person name="Gao Y.C."/>
            <person name="Liu J.Z."/>
            <person name="Shao H.Z."/>
            <person name="Wang X."/>
            <person name="Wang C.C."/>
            <person name="Yang T.C."/>
            <person name="Huo Q.B."/>
            <person name="Li W."/>
            <person name="Chen H.Y."/>
            <person name="Chen S.E."/>
            <person name="Zhou L.G."/>
            <person name="Ni X.B."/>
            <person name="Tian J.H."/>
            <person name="Sheng Y."/>
            <person name="Liu T."/>
            <person name="Pan Y.S."/>
            <person name="Xia L.Y."/>
            <person name="Li J."/>
            <person name="Zhao F."/>
            <person name="Cao W.C."/>
        </authorList>
    </citation>
    <scope>NUCLEOTIDE SEQUENCE</scope>
    <source>
        <strain evidence="1">Rmic-2018</strain>
    </source>
</reference>
<dbReference type="VEuPathDB" id="VectorBase:LOC119163710"/>
<reference evidence="1" key="2">
    <citation type="submission" date="2021-09" db="EMBL/GenBank/DDBJ databases">
        <authorList>
            <person name="Jia N."/>
            <person name="Wang J."/>
            <person name="Shi W."/>
            <person name="Du L."/>
            <person name="Sun Y."/>
            <person name="Zhan W."/>
            <person name="Jiang J."/>
            <person name="Wang Q."/>
            <person name="Zhang B."/>
            <person name="Ji P."/>
            <person name="Sakyi L.B."/>
            <person name="Cui X."/>
            <person name="Yuan T."/>
            <person name="Jiang B."/>
            <person name="Yang W."/>
            <person name="Lam T.T.-Y."/>
            <person name="Chang Q."/>
            <person name="Ding S."/>
            <person name="Wang X."/>
            <person name="Zhu J."/>
            <person name="Ruan X."/>
            <person name="Zhao L."/>
            <person name="Wei J."/>
            <person name="Que T."/>
            <person name="Du C."/>
            <person name="Cheng J."/>
            <person name="Dai P."/>
            <person name="Han X."/>
            <person name="Huang E."/>
            <person name="Gao Y."/>
            <person name="Liu J."/>
            <person name="Shao H."/>
            <person name="Ye R."/>
            <person name="Li L."/>
            <person name="Wei W."/>
            <person name="Wang X."/>
            <person name="Wang C."/>
            <person name="Huo Q."/>
            <person name="Li W."/>
            <person name="Guo W."/>
            <person name="Chen H."/>
            <person name="Chen S."/>
            <person name="Zhou L."/>
            <person name="Zhou L."/>
            <person name="Ni X."/>
            <person name="Tian J."/>
            <person name="Zhou Y."/>
            <person name="Sheng Y."/>
            <person name="Liu T."/>
            <person name="Pan Y."/>
            <person name="Xia L."/>
            <person name="Li J."/>
            <person name="Zhao F."/>
            <person name="Cao W."/>
        </authorList>
    </citation>
    <scope>NUCLEOTIDE SEQUENCE</scope>
    <source>
        <strain evidence="1">Rmic-2018</strain>
        <tissue evidence="1">Larvae</tissue>
    </source>
</reference>
<dbReference type="InterPro" id="IPR032675">
    <property type="entry name" value="LRR_dom_sf"/>
</dbReference>
<evidence type="ECO:0000313" key="1">
    <source>
        <dbReference type="EMBL" id="KAH8030796.1"/>
    </source>
</evidence>
<proteinExistence type="predicted"/>
<organism evidence="1 2">
    <name type="scientific">Rhipicephalus microplus</name>
    <name type="common">Cattle tick</name>
    <name type="synonym">Boophilus microplus</name>
    <dbReference type="NCBI Taxonomy" id="6941"/>
    <lineage>
        <taxon>Eukaryota</taxon>
        <taxon>Metazoa</taxon>
        <taxon>Ecdysozoa</taxon>
        <taxon>Arthropoda</taxon>
        <taxon>Chelicerata</taxon>
        <taxon>Arachnida</taxon>
        <taxon>Acari</taxon>
        <taxon>Parasitiformes</taxon>
        <taxon>Ixodida</taxon>
        <taxon>Ixodoidea</taxon>
        <taxon>Ixodidae</taxon>
        <taxon>Rhipicephalinae</taxon>
        <taxon>Rhipicephalus</taxon>
        <taxon>Boophilus</taxon>
    </lineage>
</organism>
<evidence type="ECO:0000313" key="2">
    <source>
        <dbReference type="Proteomes" id="UP000821866"/>
    </source>
</evidence>
<name>A0A9J6E935_RHIMP</name>
<accession>A0A9J6E935</accession>
<sequence>MQNELHLYILTASVNIKGDCLKKLFGSLAQLSCLESLCLESPIRMDDSAARKFARLLVTTKTLKRVQINDCNAKKGALEIVMQGLKKNQSVSHMEMEFSATRTSWTNAFVNMLKGNKTLTHFGHITTKKSELRYIAEELHANHFLTSLNIWEQPGYEEDIFAINEILRRNAAHLNRAVEFALDPEKYGVEREPAESFEELCETQTFQNHLSRVVGLERASEAMRNARRHITTNLFAIAGVCQGPVTCWPHPKVMKRALLQHLRAHKACKTSRCLIEGEAVYDAGQVVECAVEAVTGDRITVAALILRTRALPNTPHNVSILIDCSEVANARSSYKAGRVNV</sequence>
<dbReference type="AlphaFoldDB" id="A0A9J6E935"/>
<dbReference type="EMBL" id="JABSTU010000005">
    <property type="protein sequence ID" value="KAH8030796.1"/>
    <property type="molecule type" value="Genomic_DNA"/>
</dbReference>
<dbReference type="Gene3D" id="3.80.10.10">
    <property type="entry name" value="Ribonuclease Inhibitor"/>
    <property type="match status" value="1"/>
</dbReference>
<keyword evidence="2" id="KW-1185">Reference proteome</keyword>
<protein>
    <submittedName>
        <fullName evidence="1">Uncharacterized protein</fullName>
    </submittedName>
</protein>
<comment type="caution">
    <text evidence="1">The sequence shown here is derived from an EMBL/GenBank/DDBJ whole genome shotgun (WGS) entry which is preliminary data.</text>
</comment>
<gene>
    <name evidence="1" type="ORF">HPB51_011840</name>
</gene>
<dbReference type="SUPFAM" id="SSF52047">
    <property type="entry name" value="RNI-like"/>
    <property type="match status" value="1"/>
</dbReference>